<evidence type="ECO:0000313" key="6">
    <source>
        <dbReference type="Proteomes" id="UP000673447"/>
    </source>
</evidence>
<name>A0A941AU72_9GAMM</name>
<accession>A0A941AU72</accession>
<dbReference type="GO" id="GO:0043565">
    <property type="term" value="F:sequence-specific DNA binding"/>
    <property type="evidence" value="ECO:0007669"/>
    <property type="project" value="InterPro"/>
</dbReference>
<organism evidence="5 6">
    <name type="scientific">Pseudoxanthomonas helianthi</name>
    <dbReference type="NCBI Taxonomy" id="1453541"/>
    <lineage>
        <taxon>Bacteria</taxon>
        <taxon>Pseudomonadati</taxon>
        <taxon>Pseudomonadota</taxon>
        <taxon>Gammaproteobacteria</taxon>
        <taxon>Lysobacterales</taxon>
        <taxon>Lysobacteraceae</taxon>
        <taxon>Pseudoxanthomonas</taxon>
    </lineage>
</organism>
<dbReference type="Proteomes" id="UP000673447">
    <property type="component" value="Unassembled WGS sequence"/>
</dbReference>
<keyword evidence="2" id="KW-0238">DNA-binding</keyword>
<dbReference type="PROSITE" id="PS01124">
    <property type="entry name" value="HTH_ARAC_FAMILY_2"/>
    <property type="match status" value="1"/>
</dbReference>
<evidence type="ECO:0000256" key="2">
    <source>
        <dbReference type="ARBA" id="ARBA00023125"/>
    </source>
</evidence>
<dbReference type="SMART" id="SM00342">
    <property type="entry name" value="HTH_ARAC"/>
    <property type="match status" value="1"/>
</dbReference>
<reference evidence="5" key="2">
    <citation type="submission" date="2021-03" db="EMBL/GenBank/DDBJ databases">
        <authorList>
            <person name="Cao W."/>
        </authorList>
    </citation>
    <scope>NUCLEOTIDE SEQUENCE</scope>
    <source>
        <strain evidence="5">110414</strain>
    </source>
</reference>
<sequence>MHPSRPDEPRCKAALTRATEYVRQHLAEPIPLQTLAELAGLSPWRFSIVFRRHMGVPPHRYISLCRIERARQLLGQGMSAAAVADACGFYDQSHFSRHFKHHCGMTPGQYAQRCGRTTTIDPVAAQLHPA</sequence>
<dbReference type="Gene3D" id="1.10.10.60">
    <property type="entry name" value="Homeodomain-like"/>
    <property type="match status" value="2"/>
</dbReference>
<gene>
    <name evidence="5" type="ORF">J5837_00605</name>
</gene>
<proteinExistence type="predicted"/>
<dbReference type="EMBL" id="JAGKTC010000001">
    <property type="protein sequence ID" value="MBP3982908.1"/>
    <property type="molecule type" value="Genomic_DNA"/>
</dbReference>
<dbReference type="GO" id="GO:0003700">
    <property type="term" value="F:DNA-binding transcription factor activity"/>
    <property type="evidence" value="ECO:0007669"/>
    <property type="project" value="InterPro"/>
</dbReference>
<dbReference type="InterPro" id="IPR009057">
    <property type="entry name" value="Homeodomain-like_sf"/>
</dbReference>
<keyword evidence="6" id="KW-1185">Reference proteome</keyword>
<dbReference type="InterPro" id="IPR018060">
    <property type="entry name" value="HTH_AraC"/>
</dbReference>
<dbReference type="AlphaFoldDB" id="A0A941AU72"/>
<keyword evidence="1" id="KW-0805">Transcription regulation</keyword>
<protein>
    <submittedName>
        <fullName evidence="5">Helix-turn-helix transcriptional regulator</fullName>
    </submittedName>
</protein>
<dbReference type="Pfam" id="PF12833">
    <property type="entry name" value="HTH_18"/>
    <property type="match status" value="1"/>
</dbReference>
<evidence type="ECO:0000313" key="5">
    <source>
        <dbReference type="EMBL" id="MBP3982908.1"/>
    </source>
</evidence>
<dbReference type="RefSeq" id="WP_210534786.1">
    <property type="nucleotide sequence ID" value="NZ_JAGKTC010000001.1"/>
</dbReference>
<evidence type="ECO:0000256" key="3">
    <source>
        <dbReference type="ARBA" id="ARBA00023163"/>
    </source>
</evidence>
<dbReference type="InterPro" id="IPR050204">
    <property type="entry name" value="AraC_XylS_family_regulators"/>
</dbReference>
<dbReference type="SUPFAM" id="SSF46689">
    <property type="entry name" value="Homeodomain-like"/>
    <property type="match status" value="2"/>
</dbReference>
<dbReference type="PANTHER" id="PTHR46796:SF2">
    <property type="entry name" value="TRANSCRIPTIONAL REGULATORY PROTEIN"/>
    <property type="match status" value="1"/>
</dbReference>
<feature type="domain" description="HTH araC/xylS-type" evidence="4">
    <location>
        <begin position="16"/>
        <end position="113"/>
    </location>
</feature>
<evidence type="ECO:0000256" key="1">
    <source>
        <dbReference type="ARBA" id="ARBA00023015"/>
    </source>
</evidence>
<comment type="caution">
    <text evidence="5">The sequence shown here is derived from an EMBL/GenBank/DDBJ whole genome shotgun (WGS) entry which is preliminary data.</text>
</comment>
<keyword evidence="3" id="KW-0804">Transcription</keyword>
<dbReference type="PANTHER" id="PTHR46796">
    <property type="entry name" value="HTH-TYPE TRANSCRIPTIONAL ACTIVATOR RHAS-RELATED"/>
    <property type="match status" value="1"/>
</dbReference>
<reference evidence="5" key="1">
    <citation type="journal article" date="2016" name="Int. J. Syst. Evol. Microbiol.">
        <title>Pseudoxanthomonas helianthi sp. nov., isolated from roots of Jerusalem artichoke (Helianthus tuberosus).</title>
        <authorList>
            <person name="Kittiwongwattana C."/>
            <person name="Thawai C."/>
        </authorList>
    </citation>
    <scope>NUCLEOTIDE SEQUENCE</scope>
    <source>
        <strain evidence="5">110414</strain>
    </source>
</reference>
<evidence type="ECO:0000259" key="4">
    <source>
        <dbReference type="PROSITE" id="PS01124"/>
    </source>
</evidence>